<accession>A0A413VVA3</accession>
<sequence>MKNDRLLWVDDEIDLLRPHILFLESKGYEVHTVSNGQDALDHCRETDYDLIFLDENMPGISGLETLAQIKDISPTVPVIMITKSEEEDIMDMAIGSKIADYLIKPVNPNQILLSLKKNLHRRDIVSEVAQTAYQQNFGKIGMQINDSLTADDWVELYRRLVYWELELEASDSPMSEMLSMQKTEANTAFTKFIKKNYIDWMKTMDPTRKGNAVQEAPMMSPDVMKRILFPLLDQGEKVFFLVLDNFRYDQWRVVASELSELFTFEEQLYFSILPTATQYARNAIFSGLMPDQIARMFPDLWVDEDEEESKNLNEAPLIQTCFDRFRRQHTFSYHKINDASAGERLVGQLPQLMQNDLNVVVFNFIDMLSHTRTESKMIRELASTEAAYRSLTLSWFRHSPVRDLLKELAARKVRIVVTTDHGSIRVDNPIKVQANNGEINTNLRYKLSRNMSYNPKQVFEISRPADALLPSPNVSTKYIFASGHDFLAYPNNFNYYVSYYTNTFQHGGISMEEMIIPLITLKPK</sequence>
<name>A0A413VVA3_9BACE</name>
<dbReference type="CDD" id="cd00156">
    <property type="entry name" value="REC"/>
    <property type="match status" value="1"/>
</dbReference>
<dbReference type="Gene3D" id="3.40.720.10">
    <property type="entry name" value="Alkaline Phosphatase, subunit A"/>
    <property type="match status" value="1"/>
</dbReference>
<dbReference type="EMBL" id="QSGO01000002">
    <property type="protein sequence ID" value="RHB37555.1"/>
    <property type="molecule type" value="Genomic_DNA"/>
</dbReference>
<evidence type="ECO:0000256" key="2">
    <source>
        <dbReference type="ARBA" id="ARBA00023012"/>
    </source>
</evidence>
<dbReference type="SUPFAM" id="SSF52172">
    <property type="entry name" value="CheY-like"/>
    <property type="match status" value="1"/>
</dbReference>
<evidence type="ECO:0000259" key="4">
    <source>
        <dbReference type="PROSITE" id="PS50110"/>
    </source>
</evidence>
<feature type="modified residue" description="4-aspartylphosphate" evidence="3">
    <location>
        <position position="54"/>
    </location>
</feature>
<proteinExistence type="predicted"/>
<dbReference type="GO" id="GO:0000160">
    <property type="term" value="P:phosphorelay signal transduction system"/>
    <property type="evidence" value="ECO:0007669"/>
    <property type="project" value="UniProtKB-KW"/>
</dbReference>
<dbReference type="Pfam" id="PF08665">
    <property type="entry name" value="PglZ"/>
    <property type="match status" value="1"/>
</dbReference>
<gene>
    <name evidence="5" type="ORF">DW888_02975</name>
</gene>
<evidence type="ECO:0000313" key="6">
    <source>
        <dbReference type="Proteomes" id="UP000284379"/>
    </source>
</evidence>
<dbReference type="Pfam" id="PF00072">
    <property type="entry name" value="Response_reg"/>
    <property type="match status" value="1"/>
</dbReference>
<dbReference type="Gene3D" id="3.40.50.2300">
    <property type="match status" value="1"/>
</dbReference>
<dbReference type="AlphaFoldDB" id="A0A413VVA3"/>
<keyword evidence="1 3" id="KW-0597">Phosphoprotein</keyword>
<organism evidence="5 6">
    <name type="scientific">Bacteroides nordii</name>
    <dbReference type="NCBI Taxonomy" id="291645"/>
    <lineage>
        <taxon>Bacteria</taxon>
        <taxon>Pseudomonadati</taxon>
        <taxon>Bacteroidota</taxon>
        <taxon>Bacteroidia</taxon>
        <taxon>Bacteroidales</taxon>
        <taxon>Bacteroidaceae</taxon>
        <taxon>Bacteroides</taxon>
    </lineage>
</organism>
<evidence type="ECO:0000313" key="5">
    <source>
        <dbReference type="EMBL" id="RHB37555.1"/>
    </source>
</evidence>
<reference evidence="5 6" key="1">
    <citation type="submission" date="2018-08" db="EMBL/GenBank/DDBJ databases">
        <title>A genome reference for cultivated species of the human gut microbiota.</title>
        <authorList>
            <person name="Zou Y."/>
            <person name="Xue W."/>
            <person name="Luo G."/>
        </authorList>
    </citation>
    <scope>NUCLEOTIDE SEQUENCE [LARGE SCALE GENOMIC DNA]</scope>
    <source>
        <strain evidence="5 6">AM40-30BH</strain>
    </source>
</reference>
<dbReference type="PROSITE" id="PS50110">
    <property type="entry name" value="RESPONSE_REGULATORY"/>
    <property type="match status" value="1"/>
</dbReference>
<dbReference type="InterPro" id="IPR011006">
    <property type="entry name" value="CheY-like_superfamily"/>
</dbReference>
<comment type="caution">
    <text evidence="5">The sequence shown here is derived from an EMBL/GenBank/DDBJ whole genome shotgun (WGS) entry which is preliminary data.</text>
</comment>
<dbReference type="PANTHER" id="PTHR44591">
    <property type="entry name" value="STRESS RESPONSE REGULATOR PROTEIN 1"/>
    <property type="match status" value="1"/>
</dbReference>
<dbReference type="InterPro" id="IPR001789">
    <property type="entry name" value="Sig_transdc_resp-reg_receiver"/>
</dbReference>
<evidence type="ECO:0000256" key="1">
    <source>
        <dbReference type="ARBA" id="ARBA00022553"/>
    </source>
</evidence>
<dbReference type="InterPro" id="IPR050595">
    <property type="entry name" value="Bact_response_regulator"/>
</dbReference>
<evidence type="ECO:0000256" key="3">
    <source>
        <dbReference type="PROSITE-ProRule" id="PRU00169"/>
    </source>
</evidence>
<dbReference type="RefSeq" id="WP_122200839.1">
    <property type="nucleotide sequence ID" value="NZ_CABJFV010000002.1"/>
</dbReference>
<dbReference type="PANTHER" id="PTHR44591:SF14">
    <property type="entry name" value="PROTEIN PILG"/>
    <property type="match status" value="1"/>
</dbReference>
<dbReference type="InterPro" id="IPR017850">
    <property type="entry name" value="Alkaline_phosphatase_core_sf"/>
</dbReference>
<dbReference type="Proteomes" id="UP000284379">
    <property type="component" value="Unassembled WGS sequence"/>
</dbReference>
<dbReference type="SMART" id="SM00448">
    <property type="entry name" value="REC"/>
    <property type="match status" value="1"/>
</dbReference>
<keyword evidence="2" id="KW-0902">Two-component regulatory system</keyword>
<feature type="domain" description="Response regulatory" evidence="4">
    <location>
        <begin position="5"/>
        <end position="119"/>
    </location>
</feature>
<dbReference type="SUPFAM" id="SSF53649">
    <property type="entry name" value="Alkaline phosphatase-like"/>
    <property type="match status" value="1"/>
</dbReference>
<protein>
    <submittedName>
        <fullName evidence="5">PglZ domain-containing protein</fullName>
    </submittedName>
</protein>